<feature type="domain" description="Amine oxidase" evidence="4">
    <location>
        <begin position="14"/>
        <end position="484"/>
    </location>
</feature>
<dbReference type="InterPro" id="IPR014105">
    <property type="entry name" value="Carotenoid/retinoid_OxRdtase"/>
</dbReference>
<dbReference type="PRINTS" id="PR00411">
    <property type="entry name" value="PNDRDTASEI"/>
</dbReference>
<dbReference type="Pfam" id="PF01593">
    <property type="entry name" value="Amino_oxidase"/>
    <property type="match status" value="1"/>
</dbReference>
<dbReference type="InterPro" id="IPR054841">
    <property type="entry name" value="carotdesatCrtD"/>
</dbReference>
<accession>A0AA48M702</accession>
<evidence type="ECO:0000256" key="1">
    <source>
        <dbReference type="ARBA" id="ARBA00004829"/>
    </source>
</evidence>
<dbReference type="GO" id="GO:0016491">
    <property type="term" value="F:oxidoreductase activity"/>
    <property type="evidence" value="ECO:0007669"/>
    <property type="project" value="UniProtKB-KW"/>
</dbReference>
<dbReference type="NCBIfam" id="NF045637">
    <property type="entry name" value="carotdesatCrtDProt"/>
    <property type="match status" value="1"/>
</dbReference>
<comment type="pathway">
    <text evidence="1">Carotenoid biosynthesis.</text>
</comment>
<dbReference type="PANTHER" id="PTHR43734:SF7">
    <property type="entry name" value="4,4'-DIAPONEUROSPORENE OXYGENASE"/>
    <property type="match status" value="1"/>
</dbReference>
<dbReference type="GO" id="GO:0016117">
    <property type="term" value="P:carotenoid biosynthetic process"/>
    <property type="evidence" value="ECO:0007669"/>
    <property type="project" value="UniProtKB-KW"/>
</dbReference>
<sequence>MRGQRVIVIGAGVGGLAAALLLAARGLAVTVVERAEAPGGKMREVEAGGLRLDAGPTVFTMRWVFDQLFDEAGATFADHVRLRHAETLARHAWSDSERLDLFADPARSADAIGVFAGKAEAEGFLRFAARARGIYETLRDSFILAQRPSPVDLVRHAGFGGLPNLLRISPFATMWDELGKYFRDPRLRQLFGRYATYCGSSPFSAPATLMLVAHVEMDGVWRVEGGMHSLARALADLAQARGATILYGREARRIVIEAGHVSGVMLADGERLDADAIIMNGDVAALRDGLLGDDARGAAGKAPPVQSSLSAMTLAMRARTQGFPLLHHNVFFSRDYRAEFDEIFSRRRLPAQPTIYVCAQDRGDDDAPREDERLFALVNAPAGVELSQEELGRCEETIFRTLSAQGLQIDAQARVRTAPADFARLFPATGGAIYGQASHGWMASFTRPGARTRIEGLYLAGGSAHPGPGVPMAATSGRLAAQCLMADLTSVRPSPRAAIAGGMSTR</sequence>
<dbReference type="AlphaFoldDB" id="A0AA48M702"/>
<evidence type="ECO:0000313" key="5">
    <source>
        <dbReference type="EMBL" id="CAJ0893758.1"/>
    </source>
</evidence>
<dbReference type="SUPFAM" id="SSF51905">
    <property type="entry name" value="FAD/NAD(P)-binding domain"/>
    <property type="match status" value="1"/>
</dbReference>
<keyword evidence="2" id="KW-0125">Carotenoid biosynthesis</keyword>
<dbReference type="NCBIfam" id="TIGR02734">
    <property type="entry name" value="crtI_fam"/>
    <property type="match status" value="1"/>
</dbReference>
<dbReference type="InterPro" id="IPR036188">
    <property type="entry name" value="FAD/NAD-bd_sf"/>
</dbReference>
<protein>
    <submittedName>
        <fullName evidence="5">1-hydroxycarotenoid 3,4-desaturase</fullName>
        <ecNumber evidence="5">1.3.99.27</ecNumber>
    </submittedName>
</protein>
<gene>
    <name evidence="5" type="primary">crtD</name>
    <name evidence="5" type="ORF">AMST5_04331</name>
</gene>
<dbReference type="InterPro" id="IPR002937">
    <property type="entry name" value="Amino_oxidase"/>
</dbReference>
<evidence type="ECO:0000256" key="3">
    <source>
        <dbReference type="ARBA" id="ARBA00023002"/>
    </source>
</evidence>
<evidence type="ECO:0000259" key="4">
    <source>
        <dbReference type="Pfam" id="PF01593"/>
    </source>
</evidence>
<name>A0AA48M702_9ZZZZ</name>
<proteinExistence type="predicted"/>
<evidence type="ECO:0000256" key="2">
    <source>
        <dbReference type="ARBA" id="ARBA00022746"/>
    </source>
</evidence>
<dbReference type="Gene3D" id="3.50.50.60">
    <property type="entry name" value="FAD/NAD(P)-binding domain"/>
    <property type="match status" value="2"/>
</dbReference>
<organism evidence="5">
    <name type="scientific">freshwater sediment metagenome</name>
    <dbReference type="NCBI Taxonomy" id="556182"/>
    <lineage>
        <taxon>unclassified sequences</taxon>
        <taxon>metagenomes</taxon>
        <taxon>ecological metagenomes</taxon>
    </lineage>
</organism>
<dbReference type="EC" id="1.3.99.27" evidence="5"/>
<dbReference type="PANTHER" id="PTHR43734">
    <property type="entry name" value="PHYTOENE DESATURASE"/>
    <property type="match status" value="1"/>
</dbReference>
<dbReference type="EMBL" id="OY288114">
    <property type="protein sequence ID" value="CAJ0893758.1"/>
    <property type="molecule type" value="Genomic_DNA"/>
</dbReference>
<reference evidence="5" key="1">
    <citation type="submission" date="2023-07" db="EMBL/GenBank/DDBJ databases">
        <authorList>
            <person name="Pelsma A.J. K."/>
        </authorList>
    </citation>
    <scope>NUCLEOTIDE SEQUENCE</scope>
</reference>
<keyword evidence="3 5" id="KW-0560">Oxidoreductase</keyword>